<organism evidence="2">
    <name type="scientific">viral metagenome</name>
    <dbReference type="NCBI Taxonomy" id="1070528"/>
    <lineage>
        <taxon>unclassified sequences</taxon>
        <taxon>metagenomes</taxon>
        <taxon>organismal metagenomes</taxon>
    </lineage>
</organism>
<dbReference type="AlphaFoldDB" id="A0A6C0J1V4"/>
<proteinExistence type="predicted"/>
<accession>A0A6C0J1V4</accession>
<name>A0A6C0J1V4_9ZZZZ</name>
<reference evidence="2" key="1">
    <citation type="journal article" date="2020" name="Nature">
        <title>Giant virus diversity and host interactions through global metagenomics.</title>
        <authorList>
            <person name="Schulz F."/>
            <person name="Roux S."/>
            <person name="Paez-Espino D."/>
            <person name="Jungbluth S."/>
            <person name="Walsh D.A."/>
            <person name="Denef V.J."/>
            <person name="McMahon K.D."/>
            <person name="Konstantinidis K.T."/>
            <person name="Eloe-Fadrosh E.A."/>
            <person name="Kyrpides N.C."/>
            <person name="Woyke T."/>
        </authorList>
    </citation>
    <scope>NUCLEOTIDE SEQUENCE</scope>
    <source>
        <strain evidence="2">GVMAG-M-3300025727-45</strain>
    </source>
</reference>
<dbReference type="EMBL" id="MN740312">
    <property type="protein sequence ID" value="QHT99654.1"/>
    <property type="molecule type" value="Genomic_DNA"/>
</dbReference>
<sequence>MSKSDIVTNYSDINPTCTKIGEEGNGVQFGEPKLNQYGGRSIAMKYNNKKPLWKLPKMRAPFGIGQGVQGNGFNLQLSIDNDNDHANQLETILQNVDKNFVNYSSEIAYELGITKKKTDASSARSVVEERYNPIVKFAKYSKNKAPSPDLIGEHNPNFPNYIQVNIQIQDSEVTTEFYDASGSRIHIRDVDELLTIIPRHSRCTVLATASCWSGTPGFGISLKAHQIRVYANNAIPKGVCLIDDPEDSPEEEEEDSSEEEEQEENKVPVLEEEEEAQELPIPIPVKPKRRITKKTEN</sequence>
<evidence type="ECO:0000313" key="2">
    <source>
        <dbReference type="EMBL" id="QHT99654.1"/>
    </source>
</evidence>
<protein>
    <submittedName>
        <fullName evidence="2">Uncharacterized protein</fullName>
    </submittedName>
</protein>
<feature type="region of interest" description="Disordered" evidence="1">
    <location>
        <begin position="240"/>
        <end position="297"/>
    </location>
</feature>
<feature type="compositionally biased region" description="Basic residues" evidence="1">
    <location>
        <begin position="286"/>
        <end position="297"/>
    </location>
</feature>
<evidence type="ECO:0000256" key="1">
    <source>
        <dbReference type="SAM" id="MobiDB-lite"/>
    </source>
</evidence>
<feature type="compositionally biased region" description="Acidic residues" evidence="1">
    <location>
        <begin position="243"/>
        <end position="263"/>
    </location>
</feature>